<comment type="similarity">
    <text evidence="1">Belongs to the FlgD family.</text>
</comment>
<keyword evidence="6" id="KW-1185">Reference proteome</keyword>
<evidence type="ECO:0000256" key="3">
    <source>
        <dbReference type="ARBA" id="ARBA00022795"/>
    </source>
</evidence>
<name>A0A4Q1C3J0_9BACT</name>
<keyword evidence="3" id="KW-1005">Bacterial flagellum biogenesis</keyword>
<dbReference type="OrthoDB" id="280334at2"/>
<protein>
    <recommendedName>
        <fullName evidence="2">Basal-body rod modification protein FlgD</fullName>
    </recommendedName>
</protein>
<accession>A0A4Q1C3J0</accession>
<dbReference type="EMBL" id="SDHX01000002">
    <property type="protein sequence ID" value="RXK52964.1"/>
    <property type="molecule type" value="Genomic_DNA"/>
</dbReference>
<dbReference type="Pfam" id="PF03963">
    <property type="entry name" value="FlgD"/>
    <property type="match status" value="1"/>
</dbReference>
<comment type="caution">
    <text evidence="5">The sequence shown here is derived from an EMBL/GenBank/DDBJ whole genome shotgun (WGS) entry which is preliminary data.</text>
</comment>
<evidence type="ECO:0000313" key="6">
    <source>
        <dbReference type="Proteomes" id="UP000290218"/>
    </source>
</evidence>
<reference evidence="5 6" key="1">
    <citation type="submission" date="2019-01" db="EMBL/GenBank/DDBJ databases">
        <title>Lacunisphaera sp. strain TWA-58.</title>
        <authorList>
            <person name="Chen W.-M."/>
        </authorList>
    </citation>
    <scope>NUCLEOTIDE SEQUENCE [LARGE SCALE GENOMIC DNA]</scope>
    <source>
        <strain evidence="5 6">TWA-58</strain>
    </source>
</reference>
<evidence type="ECO:0000256" key="4">
    <source>
        <dbReference type="ARBA" id="ARBA00024746"/>
    </source>
</evidence>
<comment type="function">
    <text evidence="4">Required for flagellar hook formation. May act as a scaffolding protein.</text>
</comment>
<sequence length="156" mass="16583">MSTVSNIASTAQTPTFGYGENTVRSIKKTLGSDDFMKLLAVQFQSQDPMKPMEDTAFIAQMAQFSALDQSSSMVKEMALLRADQQTLTASGMLGRNVTVEDADGLPVTGQVSAVESTADGPVLVIDGVRYPVSSVQRVEYTPPVYPSTTADLPPAA</sequence>
<organism evidence="5 6">
    <name type="scientific">Oleiharenicola lentus</name>
    <dbReference type="NCBI Taxonomy" id="2508720"/>
    <lineage>
        <taxon>Bacteria</taxon>
        <taxon>Pseudomonadati</taxon>
        <taxon>Verrucomicrobiota</taxon>
        <taxon>Opitutia</taxon>
        <taxon>Opitutales</taxon>
        <taxon>Opitutaceae</taxon>
        <taxon>Oleiharenicola</taxon>
    </lineage>
</organism>
<dbReference type="InterPro" id="IPR005648">
    <property type="entry name" value="FlgD"/>
</dbReference>
<evidence type="ECO:0000256" key="1">
    <source>
        <dbReference type="ARBA" id="ARBA00010577"/>
    </source>
</evidence>
<dbReference type="RefSeq" id="WP_129048554.1">
    <property type="nucleotide sequence ID" value="NZ_SDHX01000002.1"/>
</dbReference>
<dbReference type="AlphaFoldDB" id="A0A4Q1C3J0"/>
<evidence type="ECO:0000256" key="2">
    <source>
        <dbReference type="ARBA" id="ARBA00016013"/>
    </source>
</evidence>
<evidence type="ECO:0000313" key="5">
    <source>
        <dbReference type="EMBL" id="RXK52964.1"/>
    </source>
</evidence>
<dbReference type="GO" id="GO:0044781">
    <property type="term" value="P:bacterial-type flagellum organization"/>
    <property type="evidence" value="ECO:0007669"/>
    <property type="project" value="UniProtKB-KW"/>
</dbReference>
<dbReference type="Proteomes" id="UP000290218">
    <property type="component" value="Unassembled WGS sequence"/>
</dbReference>
<proteinExistence type="inferred from homology"/>
<gene>
    <name evidence="5" type="ORF">ESB00_14725</name>
</gene>